<evidence type="ECO:0000313" key="1">
    <source>
        <dbReference type="EMBL" id="RFU71151.1"/>
    </source>
</evidence>
<name>A0A372LSG3_9BACI</name>
<gene>
    <name evidence="1" type="ORF">D0469_04225</name>
</gene>
<dbReference type="InterPro" id="IPR010368">
    <property type="entry name" value="Com_YlbF"/>
</dbReference>
<dbReference type="EMBL" id="QVTE01000008">
    <property type="protein sequence ID" value="RFU71151.1"/>
    <property type="molecule type" value="Genomic_DNA"/>
</dbReference>
<accession>A0A372LSG3</accession>
<dbReference type="AlphaFoldDB" id="A0A372LSG3"/>
<organism evidence="1 2">
    <name type="scientific">Peribacillus saganii</name>
    <dbReference type="NCBI Taxonomy" id="2303992"/>
    <lineage>
        <taxon>Bacteria</taxon>
        <taxon>Bacillati</taxon>
        <taxon>Bacillota</taxon>
        <taxon>Bacilli</taxon>
        <taxon>Bacillales</taxon>
        <taxon>Bacillaceae</taxon>
        <taxon>Peribacillus</taxon>
    </lineage>
</organism>
<dbReference type="Gene3D" id="1.20.1500.10">
    <property type="entry name" value="YheA/YmcA-like"/>
    <property type="match status" value="1"/>
</dbReference>
<dbReference type="InterPro" id="IPR052767">
    <property type="entry name" value="Bact_com_dev_regulator"/>
</dbReference>
<dbReference type="PANTHER" id="PTHR38448">
    <property type="entry name" value="REGULATORY PROTEIN YLBF-RELATED"/>
    <property type="match status" value="1"/>
</dbReference>
<dbReference type="Pfam" id="PF06133">
    <property type="entry name" value="Com_YlbF"/>
    <property type="match status" value="1"/>
</dbReference>
<dbReference type="OrthoDB" id="2157513at2"/>
<sequence>MLATLERVDILHKADALAKMVLESEVGEDYLLCLYKLRADREAQRKVNAFTKWKDLYEDVQRFGKYHPDYKRVNLGIREAKRDMDMHPSVADFKRAETSLQSLLDEISSMIGRSVSQFIKVPAGNPFFETGGSCGGGCGSGGSCGCS</sequence>
<comment type="caution">
    <text evidence="1">The sequence shown here is derived from an EMBL/GenBank/DDBJ whole genome shotgun (WGS) entry which is preliminary data.</text>
</comment>
<dbReference type="RefSeq" id="WP_117325377.1">
    <property type="nucleotide sequence ID" value="NZ_QVTE01000008.1"/>
</dbReference>
<dbReference type="SUPFAM" id="SSF158622">
    <property type="entry name" value="YheA/YmcA-like"/>
    <property type="match status" value="1"/>
</dbReference>
<reference evidence="1 2" key="1">
    <citation type="submission" date="2018-08" db="EMBL/GenBank/DDBJ databases">
        <title>Bacillus chawlae sp. nov., Bacillus glennii sp. nov., and Bacillus saganii sp. nov. Isolated from the Vehicle Assembly Building at Kennedy Space Center where the Viking Spacecraft were Assembled.</title>
        <authorList>
            <person name="Seuylemezian A."/>
            <person name="Vaishampayan P."/>
        </authorList>
    </citation>
    <scope>NUCLEOTIDE SEQUENCE [LARGE SCALE GENOMIC DNA]</scope>
    <source>
        <strain evidence="1 2">V47-23a</strain>
    </source>
</reference>
<proteinExistence type="predicted"/>
<keyword evidence="2" id="KW-1185">Reference proteome</keyword>
<dbReference type="PANTHER" id="PTHR38448:SF2">
    <property type="entry name" value="REGULATORY PROTEIN YLBF"/>
    <property type="match status" value="1"/>
</dbReference>
<dbReference type="InterPro" id="IPR023378">
    <property type="entry name" value="YheA/YmcA-like_dom_sf"/>
</dbReference>
<evidence type="ECO:0000313" key="2">
    <source>
        <dbReference type="Proteomes" id="UP000264541"/>
    </source>
</evidence>
<protein>
    <submittedName>
        <fullName evidence="1">YlbF family regulator</fullName>
    </submittedName>
</protein>
<dbReference type="Proteomes" id="UP000264541">
    <property type="component" value="Unassembled WGS sequence"/>
</dbReference>